<dbReference type="EMBL" id="AOIM01000039">
    <property type="protein sequence ID" value="ELY88198.1"/>
    <property type="molecule type" value="Genomic_DNA"/>
</dbReference>
<dbReference type="STRING" id="1227493.C483_15836"/>
<keyword evidence="2" id="KW-1185">Reference proteome</keyword>
<dbReference type="InterPro" id="IPR008719">
    <property type="entry name" value="N2O_reductase_NosL"/>
</dbReference>
<proteinExistence type="predicted"/>
<reference evidence="1 2" key="1">
    <citation type="journal article" date="2014" name="PLoS Genet.">
        <title>Phylogenetically driven sequencing of extremely halophilic archaea reveals strategies for static and dynamic osmo-response.</title>
        <authorList>
            <person name="Becker E.A."/>
            <person name="Seitzer P.M."/>
            <person name="Tritt A."/>
            <person name="Larsen D."/>
            <person name="Krusor M."/>
            <person name="Yao A.I."/>
            <person name="Wu D."/>
            <person name="Madern D."/>
            <person name="Eisen J.A."/>
            <person name="Darling A.E."/>
            <person name="Facciotti M.T."/>
        </authorList>
    </citation>
    <scope>NUCLEOTIDE SEQUENCE [LARGE SCALE GENOMIC DNA]</scope>
    <source>
        <strain evidence="1 2">JCM 10989</strain>
    </source>
</reference>
<organism evidence="1 2">
    <name type="scientific">Natrialba hulunbeirensis JCM 10989</name>
    <dbReference type="NCBI Taxonomy" id="1227493"/>
    <lineage>
        <taxon>Archaea</taxon>
        <taxon>Methanobacteriati</taxon>
        <taxon>Methanobacteriota</taxon>
        <taxon>Stenosarchaea group</taxon>
        <taxon>Halobacteria</taxon>
        <taxon>Halobacteriales</taxon>
        <taxon>Natrialbaceae</taxon>
        <taxon>Natrialba</taxon>
    </lineage>
</organism>
<protein>
    <submittedName>
        <fullName evidence="1">Lipoprotein</fullName>
    </submittedName>
</protein>
<evidence type="ECO:0000313" key="1">
    <source>
        <dbReference type="EMBL" id="ELY88198.1"/>
    </source>
</evidence>
<dbReference type="Proteomes" id="UP000011519">
    <property type="component" value="Unassembled WGS sequence"/>
</dbReference>
<keyword evidence="1" id="KW-0449">Lipoprotein</keyword>
<dbReference type="PANTHER" id="PTHR41247:SF1">
    <property type="entry name" value="HTH-TYPE TRANSCRIPTIONAL REPRESSOR YCNK"/>
    <property type="match status" value="1"/>
</dbReference>
<dbReference type="Pfam" id="PF05573">
    <property type="entry name" value="NosL"/>
    <property type="match status" value="1"/>
</dbReference>
<dbReference type="PANTHER" id="PTHR41247">
    <property type="entry name" value="HTH-TYPE TRANSCRIPTIONAL REPRESSOR YCNK"/>
    <property type="match status" value="1"/>
</dbReference>
<dbReference type="PATRIC" id="fig|1227493.4.peg.3181"/>
<dbReference type="SUPFAM" id="SSF160387">
    <property type="entry name" value="NosL/MerB-like"/>
    <property type="match status" value="1"/>
</dbReference>
<accession>L9ZSN9</accession>
<evidence type="ECO:0000313" key="2">
    <source>
        <dbReference type="Proteomes" id="UP000011519"/>
    </source>
</evidence>
<name>L9ZSN9_9EURY</name>
<comment type="caution">
    <text evidence="1">The sequence shown here is derived from an EMBL/GenBank/DDBJ whole genome shotgun (WGS) entry which is preliminary data.</text>
</comment>
<dbReference type="AlphaFoldDB" id="L9ZSN9"/>
<gene>
    <name evidence="1" type="ORF">C483_15836</name>
</gene>
<sequence>MGQRSKSQNSEIENRTTVVLSAHRVRPYMTDRADRVDDAFARRTVLGSLGTGASVGLAGCLGGFGDADEPDENGNDRHPYEARVIEHGGGEPLEFTDDQNCAVCNMTPADYPAWQSQLAHENGEGAVFDTPGCMAAYVAAPPVDSPVEGAWTTDFETGDLIDATEAHFVVVTNEDAVSGETMGLNPRPFADHEDAVDYLDEWDGEELSEDDIIEFPDIDRDVAEIYRTVPDEDAGDS</sequence>